<feature type="compositionally biased region" description="Basic and acidic residues" evidence="2">
    <location>
        <begin position="115"/>
        <end position="125"/>
    </location>
</feature>
<evidence type="ECO:0000256" key="1">
    <source>
        <dbReference type="SAM" id="Coils"/>
    </source>
</evidence>
<organism evidence="3 4">
    <name type="scientific">Callorhinchus milii</name>
    <name type="common">Ghost shark</name>
    <dbReference type="NCBI Taxonomy" id="7868"/>
    <lineage>
        <taxon>Eukaryota</taxon>
        <taxon>Metazoa</taxon>
        <taxon>Chordata</taxon>
        <taxon>Craniata</taxon>
        <taxon>Vertebrata</taxon>
        <taxon>Chondrichthyes</taxon>
        <taxon>Holocephali</taxon>
        <taxon>Chimaeriformes</taxon>
        <taxon>Callorhinchidae</taxon>
        <taxon>Callorhinchus</taxon>
    </lineage>
</organism>
<proteinExistence type="predicted"/>
<dbReference type="AlphaFoldDB" id="A0A4W3I3E8"/>
<reference evidence="4" key="1">
    <citation type="journal article" date="2006" name="Science">
        <title>Ancient noncoding elements conserved in the human genome.</title>
        <authorList>
            <person name="Venkatesh B."/>
            <person name="Kirkness E.F."/>
            <person name="Loh Y.H."/>
            <person name="Halpern A.L."/>
            <person name="Lee A.P."/>
            <person name="Johnson J."/>
            <person name="Dandona N."/>
            <person name="Viswanathan L.D."/>
            <person name="Tay A."/>
            <person name="Venter J.C."/>
            <person name="Strausberg R.L."/>
            <person name="Brenner S."/>
        </authorList>
    </citation>
    <scope>NUCLEOTIDE SEQUENCE [LARGE SCALE GENOMIC DNA]</scope>
</reference>
<dbReference type="InParanoid" id="A0A4W3I3E8"/>
<protein>
    <submittedName>
        <fullName evidence="3">Uncharacterized protein</fullName>
    </submittedName>
</protein>
<reference evidence="4" key="2">
    <citation type="journal article" date="2007" name="PLoS Biol.">
        <title>Survey sequencing and comparative analysis of the elephant shark (Callorhinchus milii) genome.</title>
        <authorList>
            <person name="Venkatesh B."/>
            <person name="Kirkness E.F."/>
            <person name="Loh Y.H."/>
            <person name="Halpern A.L."/>
            <person name="Lee A.P."/>
            <person name="Johnson J."/>
            <person name="Dandona N."/>
            <person name="Viswanathan L.D."/>
            <person name="Tay A."/>
            <person name="Venter J.C."/>
            <person name="Strausberg R.L."/>
            <person name="Brenner S."/>
        </authorList>
    </citation>
    <scope>NUCLEOTIDE SEQUENCE [LARGE SCALE GENOMIC DNA]</scope>
</reference>
<dbReference type="STRING" id="7868.ENSCMIP00000024429"/>
<name>A0A4W3I3E8_CALMI</name>
<reference evidence="3" key="4">
    <citation type="submission" date="2025-08" db="UniProtKB">
        <authorList>
            <consortium name="Ensembl"/>
        </authorList>
    </citation>
    <scope>IDENTIFICATION</scope>
</reference>
<evidence type="ECO:0000256" key="2">
    <source>
        <dbReference type="SAM" id="MobiDB-lite"/>
    </source>
</evidence>
<reference evidence="3" key="5">
    <citation type="submission" date="2025-09" db="UniProtKB">
        <authorList>
            <consortium name="Ensembl"/>
        </authorList>
    </citation>
    <scope>IDENTIFICATION</scope>
</reference>
<evidence type="ECO:0000313" key="4">
    <source>
        <dbReference type="Proteomes" id="UP000314986"/>
    </source>
</evidence>
<feature type="coiled-coil region" evidence="1">
    <location>
        <begin position="173"/>
        <end position="200"/>
    </location>
</feature>
<evidence type="ECO:0000313" key="3">
    <source>
        <dbReference type="Ensembl" id="ENSCMIP00000024429.1"/>
    </source>
</evidence>
<feature type="region of interest" description="Disordered" evidence="2">
    <location>
        <begin position="110"/>
        <end position="142"/>
    </location>
</feature>
<dbReference type="Ensembl" id="ENSCMIT00000024836.1">
    <property type="protein sequence ID" value="ENSCMIP00000024429.1"/>
    <property type="gene ID" value="ENSCMIG00000010831.1"/>
</dbReference>
<reference evidence="4" key="3">
    <citation type="journal article" date="2014" name="Nature">
        <title>Elephant shark genome provides unique insights into gnathostome evolution.</title>
        <authorList>
            <consortium name="International Elephant Shark Genome Sequencing Consortium"/>
            <person name="Venkatesh B."/>
            <person name="Lee A.P."/>
            <person name="Ravi V."/>
            <person name="Maurya A.K."/>
            <person name="Lian M.M."/>
            <person name="Swann J.B."/>
            <person name="Ohta Y."/>
            <person name="Flajnik M.F."/>
            <person name="Sutoh Y."/>
            <person name="Kasahara M."/>
            <person name="Hoon S."/>
            <person name="Gangu V."/>
            <person name="Roy S.W."/>
            <person name="Irimia M."/>
            <person name="Korzh V."/>
            <person name="Kondrychyn I."/>
            <person name="Lim Z.W."/>
            <person name="Tay B.H."/>
            <person name="Tohari S."/>
            <person name="Kong K.W."/>
            <person name="Ho S."/>
            <person name="Lorente-Galdos B."/>
            <person name="Quilez J."/>
            <person name="Marques-Bonet T."/>
            <person name="Raney B.J."/>
            <person name="Ingham P.W."/>
            <person name="Tay A."/>
            <person name="Hillier L.W."/>
            <person name="Minx P."/>
            <person name="Boehm T."/>
            <person name="Wilson R.K."/>
            <person name="Brenner S."/>
            <person name="Warren W.C."/>
        </authorList>
    </citation>
    <scope>NUCLEOTIDE SEQUENCE [LARGE SCALE GENOMIC DNA]</scope>
</reference>
<accession>A0A4W3I3E8</accession>
<dbReference type="GeneTree" id="ENSGT01140000283146"/>
<keyword evidence="1" id="KW-0175">Coiled coil</keyword>
<dbReference type="Proteomes" id="UP000314986">
    <property type="component" value="Unassembled WGS sequence"/>
</dbReference>
<keyword evidence="4" id="KW-1185">Reference proteome</keyword>
<sequence>MGIDLFCYNGKDYLLISLRYSEYGELNDTTAETWDLDHRTLLPGYPQSNGMKKAEKSKEDKHLALNVYLPTNMPIDNQGQSPAQMLTYRRLRDGLIWEKTKLRPLVQRKRNWKKQGQEPRKEKNFQKRRSNMVSEEKLKNRRMDKRKICEKNKNPRSYWVKNEKGKIYRQTSWEIKQRKMKKIQEEKKKQKEESKNIQFSDTHLTIAIRRSTPRNSQRNWQIYRKD</sequence>